<feature type="compositionally biased region" description="Polar residues" evidence="1">
    <location>
        <begin position="350"/>
        <end position="361"/>
    </location>
</feature>
<name>D4B0B7_ARTBC</name>
<keyword evidence="2" id="KW-0472">Membrane</keyword>
<feature type="region of interest" description="Disordered" evidence="1">
    <location>
        <begin position="427"/>
        <end position="496"/>
    </location>
</feature>
<dbReference type="GeneID" id="9526464"/>
<sequence>MLISNEYRNALIASAPTVLPGKKKKIEERCKMKLVECPRGRDLQASAYLLSQCPLRNVSKSHGRPDTTQMLRPWESIFTISTLFFVFDILLLFACSRLAHWPRLHLGPLGGDKGGCRAALRPARDHTSAVSHGQISVPDGSSPFCWTQAPVLAEAASGLCFPLRSISGLSSFEHSKEAVSAFSFLTLILIKSTEFVLELGVFQFRSQPPRLLITLLHALYTQILVYCLIDYPSFGLGVCSLLYQSTKPNTVTMFIERRRSTGDGYQKRVLFSPKGFTQHLCEDMAAHGFFAEEELSDMDDAVNLTGCPRESVRASQSSRVRIRISVSPQGKGHRRSSSIQRDVEYDEPRNTTLSLTNNSSIAGLRRKRSPSPTPSMTSTSSTEEVIRPSRKKTTIMKPLNKFKEVVPVVHIPEFKELPVKSRRFREVSPSACRKGDPVVITPRVKPTVPRNTTPEATKGNATSSPKDGKKKVRFVLGDDDGRRESPPVHGVAKRLS</sequence>
<keyword evidence="2" id="KW-1133">Transmembrane helix</keyword>
<accession>D4B0B7</accession>
<organism evidence="3 4">
    <name type="scientific">Arthroderma benhamiae (strain ATCC MYA-4681 / CBS 112371)</name>
    <name type="common">Trichophyton mentagrophytes</name>
    <dbReference type="NCBI Taxonomy" id="663331"/>
    <lineage>
        <taxon>Eukaryota</taxon>
        <taxon>Fungi</taxon>
        <taxon>Dikarya</taxon>
        <taxon>Ascomycota</taxon>
        <taxon>Pezizomycotina</taxon>
        <taxon>Eurotiomycetes</taxon>
        <taxon>Eurotiomycetidae</taxon>
        <taxon>Onygenales</taxon>
        <taxon>Arthrodermataceae</taxon>
        <taxon>Trichophyton</taxon>
    </lineage>
</organism>
<dbReference type="HOGENOM" id="CLU_549764_0_0_1"/>
<dbReference type="AlphaFoldDB" id="D4B0B7"/>
<evidence type="ECO:0000256" key="2">
    <source>
        <dbReference type="SAM" id="Phobius"/>
    </source>
</evidence>
<evidence type="ECO:0000313" key="4">
    <source>
        <dbReference type="Proteomes" id="UP000008866"/>
    </source>
</evidence>
<dbReference type="Proteomes" id="UP000008866">
    <property type="component" value="Unassembled WGS sequence"/>
</dbReference>
<comment type="caution">
    <text evidence="3">The sequence shown here is derived from an EMBL/GenBank/DDBJ whole genome shotgun (WGS) entry which is preliminary data.</text>
</comment>
<proteinExistence type="predicted"/>
<feature type="compositionally biased region" description="Polar residues" evidence="1">
    <location>
        <begin position="449"/>
        <end position="465"/>
    </location>
</feature>
<dbReference type="RefSeq" id="XP_003011909.1">
    <property type="nucleotide sequence ID" value="XM_003011863.1"/>
</dbReference>
<protein>
    <submittedName>
        <fullName evidence="3">Uncharacterized protein</fullName>
    </submittedName>
</protein>
<keyword evidence="2" id="KW-0812">Transmembrane</keyword>
<dbReference type="EMBL" id="ABSU01000023">
    <property type="protein sequence ID" value="EFE31269.1"/>
    <property type="molecule type" value="Genomic_DNA"/>
</dbReference>
<keyword evidence="4" id="KW-1185">Reference proteome</keyword>
<feature type="transmembrane region" description="Helical" evidence="2">
    <location>
        <begin position="77"/>
        <end position="99"/>
    </location>
</feature>
<evidence type="ECO:0000313" key="3">
    <source>
        <dbReference type="EMBL" id="EFE31269.1"/>
    </source>
</evidence>
<dbReference type="KEGG" id="abe:ARB_01891"/>
<gene>
    <name evidence="3" type="ORF">ARB_01891</name>
</gene>
<reference evidence="4" key="1">
    <citation type="journal article" date="2011" name="Genome Biol.">
        <title>Comparative and functional genomics provide insights into the pathogenicity of dermatophytic fungi.</title>
        <authorList>
            <person name="Burmester A."/>
            <person name="Shelest E."/>
            <person name="Gloeckner G."/>
            <person name="Heddergott C."/>
            <person name="Schindler S."/>
            <person name="Staib P."/>
            <person name="Heidel A."/>
            <person name="Felder M."/>
            <person name="Petzold A."/>
            <person name="Szafranski K."/>
            <person name="Feuermann M."/>
            <person name="Pedruzzi I."/>
            <person name="Priebe S."/>
            <person name="Groth M."/>
            <person name="Winkler R."/>
            <person name="Li W."/>
            <person name="Kniemeyer O."/>
            <person name="Schroeckh V."/>
            <person name="Hertweck C."/>
            <person name="Hube B."/>
            <person name="White T.C."/>
            <person name="Platzer M."/>
            <person name="Guthke R."/>
            <person name="Heitman J."/>
            <person name="Woestemeyer J."/>
            <person name="Zipfel P.F."/>
            <person name="Monod M."/>
            <person name="Brakhage A.A."/>
        </authorList>
    </citation>
    <scope>NUCLEOTIDE SEQUENCE [LARGE SCALE GENOMIC DNA]</scope>
    <source>
        <strain evidence="4">ATCC MYA-4681 / CBS 112371</strain>
    </source>
</reference>
<feature type="region of interest" description="Disordered" evidence="1">
    <location>
        <begin position="324"/>
        <end position="392"/>
    </location>
</feature>
<evidence type="ECO:0000256" key="1">
    <source>
        <dbReference type="SAM" id="MobiDB-lite"/>
    </source>
</evidence>
<dbReference type="eggNOG" id="ENOG502TC0S">
    <property type="taxonomic scope" value="Eukaryota"/>
</dbReference>